<dbReference type="PANTHER" id="PTHR46267:SF8">
    <property type="entry name" value="TELOMERE REPEAT-BINDING FACTOR 1"/>
    <property type="match status" value="1"/>
</dbReference>
<dbReference type="InterPro" id="IPR044597">
    <property type="entry name" value="SMH1-6"/>
</dbReference>
<dbReference type="InterPro" id="IPR005818">
    <property type="entry name" value="Histone_H1/H5_H15"/>
</dbReference>
<organism evidence="16">
    <name type="scientific">Anthurium amnicola</name>
    <dbReference type="NCBI Taxonomy" id="1678845"/>
    <lineage>
        <taxon>Eukaryota</taxon>
        <taxon>Viridiplantae</taxon>
        <taxon>Streptophyta</taxon>
        <taxon>Embryophyta</taxon>
        <taxon>Tracheophyta</taxon>
        <taxon>Spermatophyta</taxon>
        <taxon>Magnoliopsida</taxon>
        <taxon>Liliopsida</taxon>
        <taxon>Araceae</taxon>
        <taxon>Pothoideae</taxon>
        <taxon>Potheae</taxon>
        <taxon>Anthurium</taxon>
    </lineage>
</organism>
<dbReference type="GO" id="GO:0005730">
    <property type="term" value="C:nucleolus"/>
    <property type="evidence" value="ECO:0007669"/>
    <property type="project" value="UniProtKB-SubCell"/>
</dbReference>
<dbReference type="GO" id="GO:0000786">
    <property type="term" value="C:nucleosome"/>
    <property type="evidence" value="ECO:0007669"/>
    <property type="project" value="InterPro"/>
</dbReference>
<feature type="compositionally biased region" description="Polar residues" evidence="12">
    <location>
        <begin position="200"/>
        <end position="209"/>
    </location>
</feature>
<keyword evidence="6" id="KW-0805">Transcription regulation</keyword>
<evidence type="ECO:0000313" key="16">
    <source>
        <dbReference type="EMBL" id="JAT53638.1"/>
    </source>
</evidence>
<reference evidence="16" key="1">
    <citation type="submission" date="2015-07" db="EMBL/GenBank/DDBJ databases">
        <title>Transcriptome Assembly of Anthurium amnicola.</title>
        <authorList>
            <person name="Suzuki J."/>
        </authorList>
    </citation>
    <scope>NUCLEOTIDE SEQUENCE</scope>
</reference>
<keyword evidence="4" id="KW-0158">Chromosome</keyword>
<dbReference type="GO" id="GO:0006334">
    <property type="term" value="P:nucleosome assembly"/>
    <property type="evidence" value="ECO:0007669"/>
    <property type="project" value="InterPro"/>
</dbReference>
<dbReference type="PROSITE" id="PS50090">
    <property type="entry name" value="MYB_LIKE"/>
    <property type="match status" value="1"/>
</dbReference>
<dbReference type="Gene3D" id="1.10.10.10">
    <property type="entry name" value="Winged helix-like DNA-binding domain superfamily/Winged helix DNA-binding domain"/>
    <property type="match status" value="1"/>
</dbReference>
<accession>A0A1D1YG70</accession>
<dbReference type="InterPro" id="IPR009057">
    <property type="entry name" value="Homeodomain-like_sf"/>
</dbReference>
<evidence type="ECO:0000256" key="1">
    <source>
        <dbReference type="ARBA" id="ARBA00004574"/>
    </source>
</evidence>
<dbReference type="InterPro" id="IPR001005">
    <property type="entry name" value="SANT/Myb"/>
</dbReference>
<sequence>MGAPKQKWRAEEEAALKAGVLRHGPGRWREILKDPDFSGILHARSNVDLKDKWRNMSVTANGWGSRERGRTALKRNHHVLKHEDNSMALATVDDFDDGIVDAKPLATSNETLRITGTKRNATRLENLIIEAIASLKEPTGSNKTAIAMYIEDQYWSPPSFKKILSAKLKALTASQRLIKVKRKYRIAPSSFSPEERDSNMLLSESGQESSRAEREKLKILTKSQIDAELAKIRNMNAQEAATAAAQAVAEAEVAIAEAEEAARDAEKAEADAEEAQAFAEAAMMALKNTNAAKLRDFDSHCGLKYRPSLDHKNSNSLKGILS</sequence>
<gene>
    <name evidence="16" type="primary">At2g30620_3</name>
    <name evidence="16" type="ORF">g.41298</name>
</gene>
<dbReference type="PANTHER" id="PTHR46267">
    <property type="entry name" value="SINGLE MYB HISTONE 4"/>
    <property type="match status" value="1"/>
</dbReference>
<dbReference type="GO" id="GO:0003691">
    <property type="term" value="F:double-stranded telomeric DNA binding"/>
    <property type="evidence" value="ECO:0007669"/>
    <property type="project" value="InterPro"/>
</dbReference>
<evidence type="ECO:0000259" key="13">
    <source>
        <dbReference type="PROSITE" id="PS50090"/>
    </source>
</evidence>
<evidence type="ECO:0000256" key="4">
    <source>
        <dbReference type="ARBA" id="ARBA00022454"/>
    </source>
</evidence>
<dbReference type="CDD" id="cd11660">
    <property type="entry name" value="SANT_TRF"/>
    <property type="match status" value="1"/>
</dbReference>
<dbReference type="Pfam" id="PF00249">
    <property type="entry name" value="Myb_DNA-binding"/>
    <property type="match status" value="1"/>
</dbReference>
<proteinExistence type="predicted"/>
<evidence type="ECO:0000256" key="7">
    <source>
        <dbReference type="ARBA" id="ARBA00023054"/>
    </source>
</evidence>
<evidence type="ECO:0000256" key="8">
    <source>
        <dbReference type="ARBA" id="ARBA00023125"/>
    </source>
</evidence>
<dbReference type="EMBL" id="GDJX01014298">
    <property type="protein sequence ID" value="JAT53638.1"/>
    <property type="molecule type" value="Transcribed_RNA"/>
</dbReference>
<dbReference type="SUPFAM" id="SSF46785">
    <property type="entry name" value="Winged helix' DNA-binding domain"/>
    <property type="match status" value="1"/>
</dbReference>
<dbReference type="InterPro" id="IPR036390">
    <property type="entry name" value="WH_DNA-bd_sf"/>
</dbReference>
<feature type="coiled-coil region" evidence="11">
    <location>
        <begin position="241"/>
        <end position="278"/>
    </location>
</feature>
<dbReference type="FunFam" id="1.10.10.60:FF:000168">
    <property type="entry name" value="Telomere repeat-binding factor 1"/>
    <property type="match status" value="1"/>
</dbReference>
<comment type="subunit">
    <text evidence="3">Forms a homodimer and heterodimers.</text>
</comment>
<evidence type="ECO:0000256" key="9">
    <source>
        <dbReference type="ARBA" id="ARBA00023163"/>
    </source>
</evidence>
<feature type="domain" description="H15" evidence="15">
    <location>
        <begin position="120"/>
        <end position="188"/>
    </location>
</feature>
<keyword evidence="10" id="KW-0539">Nucleus</keyword>
<evidence type="ECO:0000256" key="3">
    <source>
        <dbReference type="ARBA" id="ARBA00011414"/>
    </source>
</evidence>
<evidence type="ECO:0000256" key="10">
    <source>
        <dbReference type="ARBA" id="ARBA00023242"/>
    </source>
</evidence>
<dbReference type="GO" id="GO:0000781">
    <property type="term" value="C:chromosome, telomeric region"/>
    <property type="evidence" value="ECO:0007669"/>
    <property type="project" value="UniProtKB-SubCell"/>
</dbReference>
<feature type="domain" description="Myb-like" evidence="13">
    <location>
        <begin position="5"/>
        <end position="57"/>
    </location>
</feature>
<keyword evidence="7 11" id="KW-0175">Coiled coil</keyword>
<comment type="subcellular location">
    <subcellularLocation>
        <location evidence="1">Chromosome</location>
        <location evidence="1">Telomere</location>
    </subcellularLocation>
    <subcellularLocation>
        <location evidence="2">Nucleus</location>
        <location evidence="2">Nucleolus</location>
    </subcellularLocation>
</comment>
<dbReference type="InterPro" id="IPR036388">
    <property type="entry name" value="WH-like_DNA-bd_sf"/>
</dbReference>
<dbReference type="SUPFAM" id="SSF46689">
    <property type="entry name" value="Homeodomain-like"/>
    <property type="match status" value="1"/>
</dbReference>
<protein>
    <submittedName>
        <fullName evidence="16">Histone H1.2</fullName>
    </submittedName>
</protein>
<feature type="domain" description="HTH myb-type" evidence="14">
    <location>
        <begin position="1"/>
        <end position="61"/>
    </location>
</feature>
<evidence type="ECO:0000259" key="14">
    <source>
        <dbReference type="PROSITE" id="PS51294"/>
    </source>
</evidence>
<name>A0A1D1YG70_9ARAE</name>
<evidence type="ECO:0000256" key="2">
    <source>
        <dbReference type="ARBA" id="ARBA00004604"/>
    </source>
</evidence>
<dbReference type="Gene3D" id="1.10.10.60">
    <property type="entry name" value="Homeodomain-like"/>
    <property type="match status" value="1"/>
</dbReference>
<dbReference type="SMART" id="SM00526">
    <property type="entry name" value="H15"/>
    <property type="match status" value="1"/>
</dbReference>
<dbReference type="PROSITE" id="PS51504">
    <property type="entry name" value="H15"/>
    <property type="match status" value="1"/>
</dbReference>
<dbReference type="AlphaFoldDB" id="A0A1D1YG70"/>
<keyword evidence="8" id="KW-0238">DNA-binding</keyword>
<feature type="region of interest" description="Disordered" evidence="12">
    <location>
        <begin position="191"/>
        <end position="214"/>
    </location>
</feature>
<dbReference type="PROSITE" id="PS51294">
    <property type="entry name" value="HTH_MYB"/>
    <property type="match status" value="1"/>
</dbReference>
<dbReference type="InterPro" id="IPR017930">
    <property type="entry name" value="Myb_dom"/>
</dbReference>
<evidence type="ECO:0000256" key="5">
    <source>
        <dbReference type="ARBA" id="ARBA00022895"/>
    </source>
</evidence>
<evidence type="ECO:0000259" key="15">
    <source>
        <dbReference type="PROSITE" id="PS51504"/>
    </source>
</evidence>
<evidence type="ECO:0000256" key="12">
    <source>
        <dbReference type="SAM" id="MobiDB-lite"/>
    </source>
</evidence>
<keyword evidence="9" id="KW-0804">Transcription</keyword>
<evidence type="ECO:0000256" key="11">
    <source>
        <dbReference type="SAM" id="Coils"/>
    </source>
</evidence>
<dbReference type="Pfam" id="PF00538">
    <property type="entry name" value="Linker_histone"/>
    <property type="match status" value="1"/>
</dbReference>
<keyword evidence="5" id="KW-0779">Telomere</keyword>
<dbReference type="SMART" id="SM00717">
    <property type="entry name" value="SANT"/>
    <property type="match status" value="1"/>
</dbReference>
<evidence type="ECO:0000256" key="6">
    <source>
        <dbReference type="ARBA" id="ARBA00023015"/>
    </source>
</evidence>